<evidence type="ECO:0000313" key="3">
    <source>
        <dbReference type="Proteomes" id="UP000007883"/>
    </source>
</evidence>
<dbReference type="STRING" id="983917.RGE_36170"/>
<proteinExistence type="predicted"/>
<dbReference type="Proteomes" id="UP000007883">
    <property type="component" value="Chromosome"/>
</dbReference>
<feature type="domain" description="DUF4123" evidence="1">
    <location>
        <begin position="86"/>
        <end position="146"/>
    </location>
</feature>
<name>I0HVB9_RUBGI</name>
<reference evidence="2 3" key="1">
    <citation type="journal article" date="2012" name="J. Bacteriol.">
        <title>Complete genome sequence of phototrophic betaproteobacterium Rubrivivax gelatinosus IL144.</title>
        <authorList>
            <person name="Nagashima S."/>
            <person name="Kamimura A."/>
            <person name="Shimizu T."/>
            <person name="Nakamura-isaki S."/>
            <person name="Aono E."/>
            <person name="Sakamoto K."/>
            <person name="Ichikawa N."/>
            <person name="Nakazawa H."/>
            <person name="Sekine M."/>
            <person name="Yamazaki S."/>
            <person name="Fujita N."/>
            <person name="Shimada K."/>
            <person name="Hanada S."/>
            <person name="Nagashima K.V.P."/>
        </authorList>
    </citation>
    <scope>NUCLEOTIDE SEQUENCE [LARGE SCALE GENOMIC DNA]</scope>
    <source>
        <strain evidence="3">NBRC 100245 / IL144</strain>
    </source>
</reference>
<gene>
    <name evidence="2" type="ordered locus">RGE_36170</name>
</gene>
<protein>
    <recommendedName>
        <fullName evidence="1">DUF4123 domain-containing protein</fullName>
    </recommendedName>
</protein>
<sequence>MPSSSGTDDVRRASPVAVAARNLAGIAAVCARRRRAVPEPFLQAAAARTGAVRAVRRHAGRRAGSRWPLAGDTGLVADGMVRDLLRLEHDGPALSWLIAAQDLEGLGQLPQLRLDLGLPDGRRALLRFWDPRVLVDLAQTLDARQHGELFGHVHEWHLLHEGRRVVIGRHRAEAH</sequence>
<dbReference type="HOGENOM" id="CLU_1531432_0_0_4"/>
<dbReference type="eggNOG" id="ENOG5032XQM">
    <property type="taxonomic scope" value="Bacteria"/>
</dbReference>
<accession>I0HVB9</accession>
<dbReference type="InterPro" id="IPR025391">
    <property type="entry name" value="DUF4123"/>
</dbReference>
<evidence type="ECO:0000313" key="2">
    <source>
        <dbReference type="EMBL" id="BAL96956.1"/>
    </source>
</evidence>
<dbReference type="EMBL" id="AP012320">
    <property type="protein sequence ID" value="BAL96956.1"/>
    <property type="molecule type" value="Genomic_DNA"/>
</dbReference>
<keyword evidence="3" id="KW-1185">Reference proteome</keyword>
<evidence type="ECO:0000259" key="1">
    <source>
        <dbReference type="Pfam" id="PF13503"/>
    </source>
</evidence>
<organism evidence="2 3">
    <name type="scientific">Rubrivivax gelatinosus (strain NBRC 100245 / IL144)</name>
    <dbReference type="NCBI Taxonomy" id="983917"/>
    <lineage>
        <taxon>Bacteria</taxon>
        <taxon>Pseudomonadati</taxon>
        <taxon>Pseudomonadota</taxon>
        <taxon>Betaproteobacteria</taxon>
        <taxon>Burkholderiales</taxon>
        <taxon>Sphaerotilaceae</taxon>
        <taxon>Rubrivivax</taxon>
    </lineage>
</organism>
<dbReference type="AlphaFoldDB" id="I0HVB9"/>
<dbReference type="Pfam" id="PF13503">
    <property type="entry name" value="DUF4123"/>
    <property type="match status" value="1"/>
</dbReference>
<dbReference type="KEGG" id="rge:RGE_36170"/>